<evidence type="ECO:0000313" key="7">
    <source>
        <dbReference type="Proteomes" id="UP000243887"/>
    </source>
</evidence>
<feature type="transmembrane region" description="Helical" evidence="5">
    <location>
        <begin position="101"/>
        <end position="121"/>
    </location>
</feature>
<sequence>MILDIAVLLFVIYGFYKGVKEGFFVSVAAFLSFLIGIIAALKFSNVIKSYLYLKFSWDSTFMSVLAFVVTFGLAIFIVHFIAKMVTEIFNAMYLGLFNRFFGGVFEVLRVLLFSCLLLALFEKVNVNHVIVAAESLQSSKFYVFYSFIAEEVFPSLFHLVDTLFDKSVEVIKDIKEVKSI</sequence>
<dbReference type="EMBL" id="FORU01000008">
    <property type="protein sequence ID" value="SFJ46221.1"/>
    <property type="molecule type" value="Genomic_DNA"/>
</dbReference>
<protein>
    <submittedName>
        <fullName evidence="6">Membrane protein required for colicin V production</fullName>
    </submittedName>
</protein>
<evidence type="ECO:0000313" key="6">
    <source>
        <dbReference type="EMBL" id="SFJ46221.1"/>
    </source>
</evidence>
<keyword evidence="2 5" id="KW-0812">Transmembrane</keyword>
<feature type="transmembrane region" description="Helical" evidence="5">
    <location>
        <begin position="61"/>
        <end position="81"/>
    </location>
</feature>
<dbReference type="RefSeq" id="WP_090679065.1">
    <property type="nucleotide sequence ID" value="NZ_FORU01000008.1"/>
</dbReference>
<evidence type="ECO:0000256" key="2">
    <source>
        <dbReference type="ARBA" id="ARBA00022692"/>
    </source>
</evidence>
<gene>
    <name evidence="6" type="ORF">SAMN04487893_10841</name>
</gene>
<dbReference type="GO" id="GO:0009403">
    <property type="term" value="P:toxin biosynthetic process"/>
    <property type="evidence" value="ECO:0007669"/>
    <property type="project" value="InterPro"/>
</dbReference>
<evidence type="ECO:0000256" key="5">
    <source>
        <dbReference type="SAM" id="Phobius"/>
    </source>
</evidence>
<dbReference type="Pfam" id="PF02674">
    <property type="entry name" value="Colicin_V"/>
    <property type="match status" value="1"/>
</dbReference>
<comment type="subcellular location">
    <subcellularLocation>
        <location evidence="1">Membrane</location>
        <topology evidence="1">Multi-pass membrane protein</topology>
    </subcellularLocation>
</comment>
<dbReference type="PANTHER" id="PTHR37306">
    <property type="entry name" value="COLICIN V PRODUCTION PROTEIN"/>
    <property type="match status" value="1"/>
</dbReference>
<proteinExistence type="predicted"/>
<dbReference type="PANTHER" id="PTHR37306:SF1">
    <property type="entry name" value="COLICIN V PRODUCTION PROTEIN"/>
    <property type="match status" value="1"/>
</dbReference>
<name>A0A1I3RLP0_9FLAO</name>
<keyword evidence="3 5" id="KW-1133">Transmembrane helix</keyword>
<dbReference type="OrthoDB" id="1492026at2"/>
<evidence type="ECO:0000256" key="4">
    <source>
        <dbReference type="ARBA" id="ARBA00023136"/>
    </source>
</evidence>
<dbReference type="InterPro" id="IPR003825">
    <property type="entry name" value="Colicin-V_CvpA"/>
</dbReference>
<dbReference type="AlphaFoldDB" id="A0A1I3RLP0"/>
<keyword evidence="4 5" id="KW-0472">Membrane</keyword>
<evidence type="ECO:0000256" key="1">
    <source>
        <dbReference type="ARBA" id="ARBA00004141"/>
    </source>
</evidence>
<evidence type="ECO:0000256" key="3">
    <source>
        <dbReference type="ARBA" id="ARBA00022989"/>
    </source>
</evidence>
<feature type="transmembrane region" description="Helical" evidence="5">
    <location>
        <begin position="23"/>
        <end position="41"/>
    </location>
</feature>
<keyword evidence="7" id="KW-1185">Reference proteome</keyword>
<reference evidence="7" key="1">
    <citation type="submission" date="2016-10" db="EMBL/GenBank/DDBJ databases">
        <authorList>
            <person name="Varghese N."/>
            <person name="Submissions S."/>
        </authorList>
    </citation>
    <scope>NUCLEOTIDE SEQUENCE [LARGE SCALE GENOMIC DNA]</scope>
    <source>
        <strain evidence="7">DSM 26542</strain>
    </source>
</reference>
<dbReference type="GO" id="GO:0016020">
    <property type="term" value="C:membrane"/>
    <property type="evidence" value="ECO:0007669"/>
    <property type="project" value="UniProtKB-SubCell"/>
</dbReference>
<dbReference type="STRING" id="1150112.SAMN04487893_10841"/>
<dbReference type="Proteomes" id="UP000243887">
    <property type="component" value="Unassembled WGS sequence"/>
</dbReference>
<accession>A0A1I3RLP0</accession>
<organism evidence="6 7">
    <name type="scientific">Myroides guanonis</name>
    <dbReference type="NCBI Taxonomy" id="1150112"/>
    <lineage>
        <taxon>Bacteria</taxon>
        <taxon>Pseudomonadati</taxon>
        <taxon>Bacteroidota</taxon>
        <taxon>Flavobacteriia</taxon>
        <taxon>Flavobacteriales</taxon>
        <taxon>Flavobacteriaceae</taxon>
        <taxon>Myroides</taxon>
    </lineage>
</organism>